<reference evidence="2 3" key="1">
    <citation type="journal article" date="2011" name="PLoS ONE">
        <title>The entomopathogenic bacterial endosymbionts xenorhabdus and photorhabdus: convergent lifestyles from divergent genomes.</title>
        <authorList>
            <person name="Chaston J.M."/>
            <person name="Suen G."/>
            <person name="Tucker S.L."/>
            <person name="Andersen A.W."/>
            <person name="Bhasin A."/>
            <person name="Bode E."/>
            <person name="Bode H.B."/>
            <person name="Brachmann A.O."/>
            <person name="Cowles C.E."/>
            <person name="Cowles K.N."/>
            <person name="Darby C."/>
            <person name="de Leon L."/>
            <person name="Drace K."/>
            <person name="Du Z."/>
            <person name="Givaudan A."/>
            <person name="Herbert Tran E.E."/>
            <person name="Jewell K.A."/>
            <person name="Knack J.J."/>
            <person name="Krasomil-Osterfeld K.C."/>
            <person name="Kukor R."/>
            <person name="Lanois A."/>
            <person name="Latreille P."/>
            <person name="Leimgruber N.K."/>
            <person name="Lipke C.M."/>
            <person name="Liu R."/>
            <person name="Lu X."/>
            <person name="Martens E.C."/>
            <person name="Marri P.R."/>
            <person name="Medigue C."/>
            <person name="Menard M.L."/>
            <person name="Miller N.M."/>
            <person name="Morales-Soto N."/>
            <person name="Norton S."/>
            <person name="Ogier J.C."/>
            <person name="Orchard S.S."/>
            <person name="Park D."/>
            <person name="Park Y."/>
            <person name="Qurollo B.A."/>
            <person name="Sugar D.R."/>
            <person name="Richards G.R."/>
            <person name="Rouy Z."/>
            <person name="Slominski B."/>
            <person name="Slominski K."/>
            <person name="Snyder H."/>
            <person name="Tjaden B.C."/>
            <person name="van der Hoeven R."/>
            <person name="Welch R.D."/>
            <person name="Wheeler C."/>
            <person name="Xiang B."/>
            <person name="Barbazuk B."/>
            <person name="Gaudriault S."/>
            <person name="Goodner B."/>
            <person name="Slater S.C."/>
            <person name="Forst S."/>
            <person name="Goldman B.S."/>
            <person name="Goodrich-Blair H."/>
        </authorList>
    </citation>
    <scope>NUCLEOTIDE SEQUENCE [LARGE SCALE GENOMIC DNA]</scope>
    <source>
        <strain evidence="3">ATCC 19061 / DSM 3370 / CCUG 14189 / LMG 1036 / NCIMB 9965 / AN6</strain>
    </source>
</reference>
<evidence type="ECO:0000313" key="3">
    <source>
        <dbReference type="Proteomes" id="UP000008075"/>
    </source>
</evidence>
<protein>
    <submittedName>
        <fullName evidence="2">Uncharacterized protein</fullName>
    </submittedName>
</protein>
<keyword evidence="1" id="KW-0472">Membrane</keyword>
<gene>
    <name evidence="2" type="ordered locus">XNC1_1392</name>
</gene>
<sequence>MAENIGQSNMSTWLIYALLSALTPAFVTIFGKQEVTSNKHGHYMLLNTFRISMAA</sequence>
<evidence type="ECO:0000313" key="2">
    <source>
        <dbReference type="EMBL" id="CBJ89455.1"/>
    </source>
</evidence>
<organism evidence="2 3">
    <name type="scientific">Xenorhabdus nematophila (strain ATCC 19061 / DSM 3370 / CCUG 14189 / LMG 1036 / NCIMB 9965 / AN6)</name>
    <dbReference type="NCBI Taxonomy" id="406817"/>
    <lineage>
        <taxon>Bacteria</taxon>
        <taxon>Pseudomonadati</taxon>
        <taxon>Pseudomonadota</taxon>
        <taxon>Gammaproteobacteria</taxon>
        <taxon>Enterobacterales</taxon>
        <taxon>Morganellaceae</taxon>
        <taxon>Xenorhabdus</taxon>
    </lineage>
</organism>
<dbReference type="KEGG" id="xne:XNC1_1392"/>
<feature type="transmembrane region" description="Helical" evidence="1">
    <location>
        <begin position="13"/>
        <end position="31"/>
    </location>
</feature>
<dbReference type="EMBL" id="FN667742">
    <property type="protein sequence ID" value="CBJ89455.1"/>
    <property type="molecule type" value="Genomic_DNA"/>
</dbReference>
<dbReference type="Proteomes" id="UP000008075">
    <property type="component" value="Chromosome"/>
</dbReference>
<dbReference type="HOGENOM" id="CLU_3190826_0_0_6"/>
<keyword evidence="3" id="KW-1185">Reference proteome</keyword>
<dbReference type="AlphaFoldDB" id="D3VAL9"/>
<accession>D3VAL9</accession>
<evidence type="ECO:0000256" key="1">
    <source>
        <dbReference type="SAM" id="Phobius"/>
    </source>
</evidence>
<name>D3VAL9_XENNA</name>
<keyword evidence="1" id="KW-1133">Transmembrane helix</keyword>
<proteinExistence type="predicted"/>
<keyword evidence="1" id="KW-0812">Transmembrane</keyword>